<name>A0ABQ5ZD24_9HYPH</name>
<sequence>MTAPDEPMSAAARWLAAQPEPISHVIPALKERFGLTGFQACQAIALARNITPRPGGQNDE</sequence>
<organism evidence="1 2">
    <name type="scientific">Shinella yambaruensis</name>
    <dbReference type="NCBI Taxonomy" id="415996"/>
    <lineage>
        <taxon>Bacteria</taxon>
        <taxon>Pseudomonadati</taxon>
        <taxon>Pseudomonadota</taxon>
        <taxon>Alphaproteobacteria</taxon>
        <taxon>Hyphomicrobiales</taxon>
        <taxon>Rhizobiaceae</taxon>
        <taxon>Shinella</taxon>
    </lineage>
</organism>
<evidence type="ECO:0000313" key="2">
    <source>
        <dbReference type="Proteomes" id="UP001156702"/>
    </source>
</evidence>
<comment type="caution">
    <text evidence="1">The sequence shown here is derived from an EMBL/GenBank/DDBJ whole genome shotgun (WGS) entry which is preliminary data.</text>
</comment>
<reference evidence="2" key="1">
    <citation type="journal article" date="2019" name="Int. J. Syst. Evol. Microbiol.">
        <title>The Global Catalogue of Microorganisms (GCM) 10K type strain sequencing project: providing services to taxonomists for standard genome sequencing and annotation.</title>
        <authorList>
            <consortium name="The Broad Institute Genomics Platform"/>
            <consortium name="The Broad Institute Genome Sequencing Center for Infectious Disease"/>
            <person name="Wu L."/>
            <person name="Ma J."/>
        </authorList>
    </citation>
    <scope>NUCLEOTIDE SEQUENCE [LARGE SCALE GENOMIC DNA]</scope>
    <source>
        <strain evidence="2">NBRC 102122</strain>
    </source>
</reference>
<dbReference type="RefSeq" id="WP_244770049.1">
    <property type="nucleotide sequence ID" value="NZ_BSOP01000007.1"/>
</dbReference>
<accession>A0ABQ5ZD24</accession>
<keyword evidence="2" id="KW-1185">Reference proteome</keyword>
<gene>
    <name evidence="1" type="ORF">GCM10007923_10950</name>
</gene>
<dbReference type="EMBL" id="BSOP01000007">
    <property type="protein sequence ID" value="GLR49890.1"/>
    <property type="molecule type" value="Genomic_DNA"/>
</dbReference>
<protein>
    <submittedName>
        <fullName evidence="1">Uncharacterized protein</fullName>
    </submittedName>
</protein>
<dbReference type="Proteomes" id="UP001156702">
    <property type="component" value="Unassembled WGS sequence"/>
</dbReference>
<proteinExistence type="predicted"/>
<evidence type="ECO:0000313" key="1">
    <source>
        <dbReference type="EMBL" id="GLR49890.1"/>
    </source>
</evidence>